<protein>
    <submittedName>
        <fullName evidence="3">Peptidoglycan-binding domain-containing protein</fullName>
    </submittedName>
</protein>
<dbReference type="Pfam" id="PF05838">
    <property type="entry name" value="Glyco_hydro_108"/>
    <property type="match status" value="1"/>
</dbReference>
<organism evidence="3 4">
    <name type="scientific">Scandinavium lactucae</name>
    <dbReference type="NCBI Taxonomy" id="3095028"/>
    <lineage>
        <taxon>Bacteria</taxon>
        <taxon>Pseudomonadati</taxon>
        <taxon>Pseudomonadota</taxon>
        <taxon>Gammaproteobacteria</taxon>
        <taxon>Enterobacterales</taxon>
        <taxon>Enterobacteriaceae</taxon>
        <taxon>Scandinavium</taxon>
    </lineage>
</organism>
<dbReference type="RefSeq" id="WP_319628255.1">
    <property type="nucleotide sequence ID" value="NZ_JAWXRB010000043.1"/>
</dbReference>
<dbReference type="Pfam" id="PF09374">
    <property type="entry name" value="PG_binding_3"/>
    <property type="match status" value="1"/>
</dbReference>
<gene>
    <name evidence="3" type="ORF">SIL20_09290</name>
</gene>
<feature type="domain" description="TtsA-like Glycoside hydrolase family 108" evidence="1">
    <location>
        <begin position="6"/>
        <end position="88"/>
    </location>
</feature>
<name>A0AAJ2S7Z3_9ENTR</name>
<dbReference type="SUPFAM" id="SSF53955">
    <property type="entry name" value="Lysozyme-like"/>
    <property type="match status" value="1"/>
</dbReference>
<dbReference type="AlphaFoldDB" id="A0AAJ2S7Z3"/>
<evidence type="ECO:0000313" key="4">
    <source>
        <dbReference type="Proteomes" id="UP001282336"/>
    </source>
</evidence>
<dbReference type="Proteomes" id="UP001282336">
    <property type="component" value="Unassembled WGS sequence"/>
</dbReference>
<dbReference type="CDD" id="cd13926">
    <property type="entry name" value="N-acetylmuramidase_GH108"/>
    <property type="match status" value="1"/>
</dbReference>
<dbReference type="InterPro" id="IPR018537">
    <property type="entry name" value="Peptidoglycan-bd_3"/>
</dbReference>
<comment type="caution">
    <text evidence="3">The sequence shown here is derived from an EMBL/GenBank/DDBJ whole genome shotgun (WGS) entry which is preliminary data.</text>
</comment>
<dbReference type="InterPro" id="IPR008565">
    <property type="entry name" value="TtsA-like_GH18_dom"/>
</dbReference>
<proteinExistence type="predicted"/>
<evidence type="ECO:0000259" key="1">
    <source>
        <dbReference type="Pfam" id="PF05838"/>
    </source>
</evidence>
<reference evidence="3" key="1">
    <citation type="submission" date="2023-11" db="EMBL/GenBank/DDBJ databases">
        <title>Scandinavium wanjuensis sp. nov., isolated from lettuce South Korea.</title>
        <authorList>
            <person name="Park J."/>
            <person name="Park S."/>
            <person name="Oh K.K."/>
            <person name="Cho G.S."/>
            <person name="Franz C.M.A.P."/>
        </authorList>
    </citation>
    <scope>NUCLEOTIDE SEQUENCE</scope>
    <source>
        <strain evidence="3">V105_12</strain>
    </source>
</reference>
<accession>A0AAJ2S7Z3</accession>
<sequence>MNPVLDGILEKEGGYTNNPADKGGATNWGITELTARAHGYQGDMREMTRDEAYTILEKSYWSAPGFDKVAQLSLHLAFELCDAGVNVGPSWPSRWLQRWLNIFNLQGNKYTELKVDGNIGIKTIEALNTFLSWRGKEGEQVLINALNCSQGEYYLVITENRERNEEFIYGWMKNRVIIE</sequence>
<evidence type="ECO:0000313" key="3">
    <source>
        <dbReference type="EMBL" id="MDX6031702.1"/>
    </source>
</evidence>
<feature type="domain" description="Peptidoglycan binding" evidence="2">
    <location>
        <begin position="92"/>
        <end position="176"/>
    </location>
</feature>
<dbReference type="InterPro" id="IPR023346">
    <property type="entry name" value="Lysozyme-like_dom_sf"/>
</dbReference>
<evidence type="ECO:0000259" key="2">
    <source>
        <dbReference type="Pfam" id="PF09374"/>
    </source>
</evidence>
<dbReference type="Gene3D" id="1.20.141.10">
    <property type="entry name" value="Chitosanase, subunit A, domain 1"/>
    <property type="match status" value="1"/>
</dbReference>
<dbReference type="EMBL" id="JAWXRC010000024">
    <property type="protein sequence ID" value="MDX6031702.1"/>
    <property type="molecule type" value="Genomic_DNA"/>
</dbReference>